<dbReference type="InterPro" id="IPR021527">
    <property type="entry name" value="DUF2795"/>
</dbReference>
<dbReference type="EMBL" id="JADLQN010000001">
    <property type="protein sequence ID" value="MBF6354179.1"/>
    <property type="molecule type" value="Genomic_DNA"/>
</dbReference>
<comment type="caution">
    <text evidence="2">The sequence shown here is derived from an EMBL/GenBank/DDBJ whole genome shotgun (WGS) entry which is preliminary data.</text>
</comment>
<protein>
    <submittedName>
        <fullName evidence="2">DUF2795 domain-containing protein</fullName>
    </submittedName>
</protein>
<organism evidence="2 3">
    <name type="scientific">Nocardia higoensis</name>
    <dbReference type="NCBI Taxonomy" id="228599"/>
    <lineage>
        <taxon>Bacteria</taxon>
        <taxon>Bacillati</taxon>
        <taxon>Actinomycetota</taxon>
        <taxon>Actinomycetes</taxon>
        <taxon>Mycobacteriales</taxon>
        <taxon>Nocardiaceae</taxon>
        <taxon>Nocardia</taxon>
    </lineage>
</organism>
<evidence type="ECO:0000256" key="1">
    <source>
        <dbReference type="SAM" id="MobiDB-lite"/>
    </source>
</evidence>
<reference evidence="2 3" key="1">
    <citation type="submission" date="2020-10" db="EMBL/GenBank/DDBJ databases">
        <title>Identification of Nocardia species via Next-generation sequencing and recognition of intraspecies genetic diversity.</title>
        <authorList>
            <person name="Li P."/>
            <person name="Li P."/>
            <person name="Lu B."/>
        </authorList>
    </citation>
    <scope>NUCLEOTIDE SEQUENCE [LARGE SCALE GENOMIC DNA]</scope>
    <source>
        <strain evidence="2 3">BJ06-0143</strain>
    </source>
</reference>
<proteinExistence type="predicted"/>
<gene>
    <name evidence="2" type="ORF">IU449_06430</name>
</gene>
<dbReference type="Proteomes" id="UP000707731">
    <property type="component" value="Unassembled WGS sequence"/>
</dbReference>
<feature type="region of interest" description="Disordered" evidence="1">
    <location>
        <begin position="66"/>
        <end position="93"/>
    </location>
</feature>
<sequence length="105" mass="11639">MATTDADRLHRALKEFHFPAAKEELVQHAIDAGSDRDTIRALRAIPPAEYANLAEVIQSVSLDDGRSAAERAAQHRQKRHPTVTERERPVPVNPIVQELGVNRGS</sequence>
<name>A0ABS0DBB3_9NOCA</name>
<evidence type="ECO:0000313" key="3">
    <source>
        <dbReference type="Proteomes" id="UP000707731"/>
    </source>
</evidence>
<evidence type="ECO:0000313" key="2">
    <source>
        <dbReference type="EMBL" id="MBF6354179.1"/>
    </source>
</evidence>
<accession>A0ABS0DBB3</accession>
<dbReference type="RefSeq" id="WP_195000977.1">
    <property type="nucleotide sequence ID" value="NZ_JADLQN010000001.1"/>
</dbReference>
<dbReference type="Pfam" id="PF11387">
    <property type="entry name" value="DUF2795"/>
    <property type="match status" value="1"/>
</dbReference>
<keyword evidence="3" id="KW-1185">Reference proteome</keyword>